<dbReference type="Pfam" id="PF07317">
    <property type="entry name" value="PilZN"/>
    <property type="match status" value="1"/>
</dbReference>
<feature type="domain" description="Type III secretion system flagellar brake protein YcgR PilZN" evidence="5">
    <location>
        <begin position="18"/>
        <end position="121"/>
    </location>
</feature>
<dbReference type="RefSeq" id="WP_059315616.1">
    <property type="nucleotide sequence ID" value="NZ_CP013987.1"/>
</dbReference>
<organism evidence="6 7">
    <name type="scientific">Pseudomonas oryzihabitans</name>
    <dbReference type="NCBI Taxonomy" id="47885"/>
    <lineage>
        <taxon>Bacteria</taxon>
        <taxon>Pseudomonadati</taxon>
        <taxon>Pseudomonadota</taxon>
        <taxon>Gammaproteobacteria</taxon>
        <taxon>Pseudomonadales</taxon>
        <taxon>Pseudomonadaceae</taxon>
        <taxon>Pseudomonas</taxon>
    </lineage>
</organism>
<dbReference type="KEGG" id="por:APT59_15150"/>
<evidence type="ECO:0000313" key="7">
    <source>
        <dbReference type="Proteomes" id="UP000064137"/>
    </source>
</evidence>
<protein>
    <submittedName>
        <fullName evidence="6">Pilus assembly protein PilZ</fullName>
    </submittedName>
</protein>
<feature type="domain" description="PilZ" evidence="4">
    <location>
        <begin position="124"/>
        <end position="235"/>
    </location>
</feature>
<keyword evidence="3" id="KW-0975">Bacterial flagellum</keyword>
<dbReference type="EMBL" id="CP013987">
    <property type="protein sequence ID" value="ALZ85467.1"/>
    <property type="molecule type" value="Genomic_DNA"/>
</dbReference>
<evidence type="ECO:0000256" key="2">
    <source>
        <dbReference type="ARBA" id="ARBA00022741"/>
    </source>
</evidence>
<dbReference type="Gene3D" id="2.40.10.220">
    <property type="entry name" value="predicted glycosyltransferase like domains"/>
    <property type="match status" value="1"/>
</dbReference>
<dbReference type="AlphaFoldDB" id="A0A0U4VQP0"/>
<keyword evidence="2" id="KW-0547">Nucleotide-binding</keyword>
<dbReference type="InterPro" id="IPR012349">
    <property type="entry name" value="Split_barrel_FMN-bd"/>
</dbReference>
<dbReference type="Proteomes" id="UP000064137">
    <property type="component" value="Chromosome"/>
</dbReference>
<evidence type="ECO:0000259" key="5">
    <source>
        <dbReference type="Pfam" id="PF07317"/>
    </source>
</evidence>
<evidence type="ECO:0000259" key="4">
    <source>
        <dbReference type="Pfam" id="PF07238"/>
    </source>
</evidence>
<reference evidence="6 7" key="1">
    <citation type="submission" date="2016-01" db="EMBL/GenBank/DDBJ databases">
        <title>Annotation of Pseudomonas oryzihabitans USDA-ARS-USMARC-56511.</title>
        <authorList>
            <person name="Harhay G.P."/>
            <person name="Harhay D.M."/>
            <person name="Smith T.P.L."/>
            <person name="Bono J.L."/>
            <person name="Heaton M.P."/>
            <person name="Clawson M.L."/>
            <person name="Chitko-Mckown C.G."/>
            <person name="Capik S.F."/>
            <person name="DeDonder K.D."/>
            <person name="Apley M.D."/>
            <person name="Lubbers B.V."/>
            <person name="White B.J."/>
            <person name="Larson R.L."/>
        </authorList>
    </citation>
    <scope>NUCLEOTIDE SEQUENCE [LARGE SCALE GENOMIC DNA]</scope>
    <source>
        <strain evidence="6 7">USDA-ARS-USMARC-56511</strain>
    </source>
</reference>
<proteinExistence type="predicted"/>
<dbReference type="InterPro" id="IPR009875">
    <property type="entry name" value="PilZ_domain"/>
</dbReference>
<gene>
    <name evidence="6" type="ORF">APT59_15150</name>
</gene>
<dbReference type="Pfam" id="PF07238">
    <property type="entry name" value="PilZ"/>
    <property type="match status" value="1"/>
</dbReference>
<evidence type="ECO:0000256" key="1">
    <source>
        <dbReference type="ARBA" id="ARBA00022636"/>
    </source>
</evidence>
<dbReference type="Gene3D" id="2.30.110.10">
    <property type="entry name" value="Electron Transport, Fmn-binding Protein, Chain A"/>
    <property type="match status" value="1"/>
</dbReference>
<dbReference type="GO" id="GO:0035438">
    <property type="term" value="F:cyclic-di-GMP binding"/>
    <property type="evidence" value="ECO:0007669"/>
    <property type="project" value="InterPro"/>
</dbReference>
<keyword evidence="1" id="KW-0973">c-di-GMP</keyword>
<sequence length="244" mass="27992">MQGASASQNAPQPPQVYRSKGEILACLRPAQQQHIPLRITFSRQDQQFQSFVVEIDETKGLIALDEFIPREAERLLEQGRPFRVDSFHEGIRVTWQIDRPVQFSELDGNRCYWVELPSELTYHQRRNAYRVKLLLTQPATAELSQIDSQVQLRGQLIDLSATGCKLRFHGNVTHLLQPGQLVQSFTAELPIGAINTPINIRHVACTERMEHSEVGVSFHNLGGAAQRQIERLVYQLQRENRRFE</sequence>
<dbReference type="OrthoDB" id="6746848at2"/>
<dbReference type="SUPFAM" id="SSF141371">
    <property type="entry name" value="PilZ domain-like"/>
    <property type="match status" value="1"/>
</dbReference>
<name>A0A0U4VQP0_9PSED</name>
<dbReference type="InterPro" id="IPR009926">
    <property type="entry name" value="T3SS_YcgR_PilZN"/>
</dbReference>
<evidence type="ECO:0000313" key="6">
    <source>
        <dbReference type="EMBL" id="ALZ85467.1"/>
    </source>
</evidence>
<accession>A0A0U4VQP0</accession>
<evidence type="ECO:0000256" key="3">
    <source>
        <dbReference type="ARBA" id="ARBA00023143"/>
    </source>
</evidence>